<gene>
    <name evidence="2" type="ORF">FGK63_05185</name>
</gene>
<protein>
    <submittedName>
        <fullName evidence="2">Heavy metal-binding domain-containing protein</fullName>
    </submittedName>
</protein>
<dbReference type="InterPro" id="IPR035439">
    <property type="entry name" value="UPF0145_dom_sf"/>
</dbReference>
<evidence type="ECO:0000256" key="1">
    <source>
        <dbReference type="ARBA" id="ARBA00010751"/>
    </source>
</evidence>
<comment type="similarity">
    <text evidence="1">Belongs to the UPF0145 family.</text>
</comment>
<evidence type="ECO:0000313" key="3">
    <source>
        <dbReference type="Proteomes" id="UP001193035"/>
    </source>
</evidence>
<organism evidence="2 3">
    <name type="scientific">Ruegeria sediminis</name>
    <dbReference type="NCBI Taxonomy" id="2583820"/>
    <lineage>
        <taxon>Bacteria</taxon>
        <taxon>Pseudomonadati</taxon>
        <taxon>Pseudomonadota</taxon>
        <taxon>Alphaproteobacteria</taxon>
        <taxon>Rhodobacterales</taxon>
        <taxon>Roseobacteraceae</taxon>
        <taxon>Ruegeria</taxon>
    </lineage>
</organism>
<dbReference type="InterPro" id="IPR002765">
    <property type="entry name" value="UPF0145_YbjQ-like"/>
</dbReference>
<dbReference type="Proteomes" id="UP001193035">
    <property type="component" value="Unassembled WGS sequence"/>
</dbReference>
<keyword evidence="3" id="KW-1185">Reference proteome</keyword>
<name>A0ABY2X2T5_9RHOB</name>
<dbReference type="Pfam" id="PF01906">
    <property type="entry name" value="YbjQ_1"/>
    <property type="match status" value="1"/>
</dbReference>
<reference evidence="2 3" key="1">
    <citation type="submission" date="2019-05" db="EMBL/GenBank/DDBJ databases">
        <title>Ruegeria sp. nov., isolated from tidal flat.</title>
        <authorList>
            <person name="Kim W."/>
        </authorList>
    </citation>
    <scope>NUCLEOTIDE SEQUENCE [LARGE SCALE GENOMIC DNA]</scope>
    <source>
        <strain evidence="2 3">CAU 1488</strain>
    </source>
</reference>
<sequence>MIITTTPSMEGRKIVECRGIVVGEAIRLDDGVALAQSDATKNIPAWMYAEADTPAADMRA</sequence>
<accession>A0ABY2X2T5</accession>
<dbReference type="SUPFAM" id="SSF117782">
    <property type="entry name" value="YbjQ-like"/>
    <property type="match status" value="1"/>
</dbReference>
<proteinExistence type="inferred from homology"/>
<evidence type="ECO:0000313" key="2">
    <source>
        <dbReference type="EMBL" id="TMV09163.1"/>
    </source>
</evidence>
<comment type="caution">
    <text evidence="2">The sequence shown here is derived from an EMBL/GenBank/DDBJ whole genome shotgun (WGS) entry which is preliminary data.</text>
</comment>
<dbReference type="EMBL" id="VCPD01000002">
    <property type="protein sequence ID" value="TMV09163.1"/>
    <property type="molecule type" value="Genomic_DNA"/>
</dbReference>